<proteinExistence type="predicted"/>
<comment type="caution">
    <text evidence="1">The sequence shown here is derived from an EMBL/GenBank/DDBJ whole genome shotgun (WGS) entry which is preliminary data.</text>
</comment>
<evidence type="ECO:0008006" key="3">
    <source>
        <dbReference type="Google" id="ProtNLM"/>
    </source>
</evidence>
<sequence>MGTLTRMSDDSLGLSPGPALRATLLTEAAIPLCDLVRPLANGYWAAPSPREVLLLDPELQVVSRFPIPEELTYRPSDSDEAIRVDVSPDHKWVVLAGTDCMMVVDPTGHVAWRTTYAPFRDAGGDPVPACAVFSPDSSELWAFVPTLGPSSDDDWVDDAERWVVETSDWHVTAMAETRYRGITDITVHPDRQQLGFAYFNGHEPDGTWTTWHDNAEGAPTQGGWFPLDISADGHRWLGGTWHDIVVGDFTGTTIRLNEDGHWDDWEFTPGACFVSPVHVLVAGRHDNKKYRHLVFSTDTLEPMGYIAYPMPFPDEHDTESARSHSDGTWLTMHIPGYARPDEGRIRRWALAGTTDV</sequence>
<dbReference type="Proteomes" id="UP001500466">
    <property type="component" value="Unassembled WGS sequence"/>
</dbReference>
<dbReference type="InterPro" id="IPR011047">
    <property type="entry name" value="Quinoprotein_ADH-like_sf"/>
</dbReference>
<dbReference type="EMBL" id="BAABHS010000020">
    <property type="protein sequence ID" value="GAA4978334.1"/>
    <property type="molecule type" value="Genomic_DNA"/>
</dbReference>
<accession>A0ABP9HUC5</accession>
<reference evidence="2" key="1">
    <citation type="journal article" date="2019" name="Int. J. Syst. Evol. Microbiol.">
        <title>The Global Catalogue of Microorganisms (GCM) 10K type strain sequencing project: providing services to taxonomists for standard genome sequencing and annotation.</title>
        <authorList>
            <consortium name="The Broad Institute Genomics Platform"/>
            <consortium name="The Broad Institute Genome Sequencing Center for Infectious Disease"/>
            <person name="Wu L."/>
            <person name="Ma J."/>
        </authorList>
    </citation>
    <scope>NUCLEOTIDE SEQUENCE [LARGE SCALE GENOMIC DNA]</scope>
    <source>
        <strain evidence="2">JCM 17986</strain>
    </source>
</reference>
<dbReference type="SUPFAM" id="SSF50998">
    <property type="entry name" value="Quinoprotein alcohol dehydrogenase-like"/>
    <property type="match status" value="1"/>
</dbReference>
<keyword evidence="2" id="KW-1185">Reference proteome</keyword>
<evidence type="ECO:0000313" key="1">
    <source>
        <dbReference type="EMBL" id="GAA4978334.1"/>
    </source>
</evidence>
<name>A0ABP9HUC5_9ACTN</name>
<organism evidence="1 2">
    <name type="scientific">Yinghuangia aomiensis</name>
    <dbReference type="NCBI Taxonomy" id="676205"/>
    <lineage>
        <taxon>Bacteria</taxon>
        <taxon>Bacillati</taxon>
        <taxon>Actinomycetota</taxon>
        <taxon>Actinomycetes</taxon>
        <taxon>Kitasatosporales</taxon>
        <taxon>Streptomycetaceae</taxon>
        <taxon>Yinghuangia</taxon>
    </lineage>
</organism>
<gene>
    <name evidence="1" type="ORF">GCM10023205_52910</name>
</gene>
<protein>
    <recommendedName>
        <fullName evidence="3">Secreted protein</fullName>
    </recommendedName>
</protein>
<evidence type="ECO:0000313" key="2">
    <source>
        <dbReference type="Proteomes" id="UP001500466"/>
    </source>
</evidence>